<dbReference type="EMBL" id="LN609302">
    <property type="protein sequence ID" value="CEF57041.1"/>
    <property type="molecule type" value="Genomic_DNA"/>
</dbReference>
<dbReference type="PATRIC" id="fig|431306.5.peg.2428"/>
<gene>
    <name evidence="1" type="ORF">AGA_2352</name>
</gene>
<sequence>MSVPAVRPACFFFWTLCLRGIIRHHLTPKSLN</sequence>
<dbReference type="Proteomes" id="UP000068250">
    <property type="component" value="Chromosome I"/>
</dbReference>
<dbReference type="STRING" id="431306.AGA_2352"/>
<proteinExistence type="predicted"/>
<protein>
    <submittedName>
        <fullName evidence="1">Uncharacterized protein</fullName>
    </submittedName>
</protein>
<evidence type="ECO:0000313" key="1">
    <source>
        <dbReference type="EMBL" id="CEF57041.1"/>
    </source>
</evidence>
<name>A0A0U5FBR6_9PROT</name>
<dbReference type="AlphaFoldDB" id="A0A0U5FBR6"/>
<reference evidence="2" key="1">
    <citation type="submission" date="2014-09" db="EMBL/GenBank/DDBJ databases">
        <authorList>
            <person name="Illeghems K.G."/>
        </authorList>
    </citation>
    <scope>NUCLEOTIDE SEQUENCE [LARGE SCALE GENOMIC DNA]</scope>
    <source>
        <strain evidence="2">LMG 23848T</strain>
    </source>
</reference>
<evidence type="ECO:0000313" key="2">
    <source>
        <dbReference type="Proteomes" id="UP000068250"/>
    </source>
</evidence>
<accession>A0A0U5FBR6</accession>
<organism evidence="1 2">
    <name type="scientific">Acetobacter ghanensis</name>
    <dbReference type="NCBI Taxonomy" id="431306"/>
    <lineage>
        <taxon>Bacteria</taxon>
        <taxon>Pseudomonadati</taxon>
        <taxon>Pseudomonadota</taxon>
        <taxon>Alphaproteobacteria</taxon>
        <taxon>Acetobacterales</taxon>
        <taxon>Acetobacteraceae</taxon>
        <taxon>Acetobacter</taxon>
    </lineage>
</organism>